<sequence>MDKSPAGIAIAGAPDGILRYVNDAALLIRGGTRETIVNGVGINKYVASWQLLDLEGNPLKTDEVPLSRAILYGETSSRDLIIRRTDNNDRIVQANAAPIKNQEGKIAAGIVVFNDITERKQYEEALASSEKEFRQLAEAMPQIVWITRPDGWNIYFNQQWVDYTGLTLEESYGHGWNIPFHPEDRQRAWDAWQNATQHNATYSLECRLRRADGAYRWWLIRGVPLRGEDGKILKWFGTCTDIDDIKQAEVALRESQSKLETALASMTDAVFISDAAGKFIELNDAFASFHRFESKEACLKNLDDYPDILEVFMDNGERAPLEMWAVPRALRGETATNAVYTLRRKDTGETWKASYSFAPIRNTQREIIGSVVVGRDITEIVKAEEERFKLENQLHQIQKIESIGQLAGGVAHDFNNMLNVILGYGNIILEKTRADDPLHECAQEIVDAGNRSATITRQLLAFARKQTIAPKVLDLNETIEKMLRMLRRLIGENIQLNWHPSSVWPVFIDPSQLDQILTNLCVNARDAIGDVGKIIIETETTTFDEIYCSQHPGSIPGEFALLSVSDNGIGMDAHTVSKIFEPFFTTKELSKGTGLGLATVYGIIKQNNGFINVYSEPGQGTTFKIYLPRHTKQITTGQKKEEDAIMHGRGEIILVVEDEASILKLASRILTSLGYVALTANSPQEAVKLAKENEKRIDLLITDVIMPEMNGRDLADVLLALHPNLKCLFMSGYTSTVIAEKGVLEEGTHFIQKPFSARDLGVKVTEVLKSQL</sequence>
<dbReference type="Gene3D" id="1.10.287.130">
    <property type="match status" value="1"/>
</dbReference>
<dbReference type="InterPro" id="IPR013655">
    <property type="entry name" value="PAS_fold_3"/>
</dbReference>
<dbReference type="SUPFAM" id="SSF47384">
    <property type="entry name" value="Homodimeric domain of signal transducing histidine kinase"/>
    <property type="match status" value="1"/>
</dbReference>
<proteinExistence type="predicted"/>
<dbReference type="SUPFAM" id="SSF55785">
    <property type="entry name" value="PYP-like sensor domain (PAS domain)"/>
    <property type="match status" value="3"/>
</dbReference>
<protein>
    <recommendedName>
        <fullName evidence="2">histidine kinase</fullName>
        <ecNumber evidence="2">2.7.13.3</ecNumber>
    </recommendedName>
</protein>
<evidence type="ECO:0000256" key="2">
    <source>
        <dbReference type="ARBA" id="ARBA00012438"/>
    </source>
</evidence>
<dbReference type="STRING" id="1121416.SAMN02745220_04523"/>
<dbReference type="InterPro" id="IPR000014">
    <property type="entry name" value="PAS"/>
</dbReference>
<name>A0A1M7YI71_9BACT</name>
<dbReference type="InterPro" id="IPR001789">
    <property type="entry name" value="Sig_transdc_resp-reg_receiver"/>
</dbReference>
<dbReference type="Pfam" id="PF08447">
    <property type="entry name" value="PAS_3"/>
    <property type="match status" value="1"/>
</dbReference>
<dbReference type="Proteomes" id="UP000184603">
    <property type="component" value="Unassembled WGS sequence"/>
</dbReference>
<keyword evidence="3 4" id="KW-0597">Phosphoprotein</keyword>
<dbReference type="Gene3D" id="3.40.50.2300">
    <property type="match status" value="1"/>
</dbReference>
<dbReference type="InterPro" id="IPR036890">
    <property type="entry name" value="HATPase_C_sf"/>
</dbReference>
<dbReference type="SMART" id="SM00086">
    <property type="entry name" value="PAC"/>
    <property type="match status" value="3"/>
</dbReference>
<feature type="domain" description="Response regulatory" evidence="6">
    <location>
        <begin position="652"/>
        <end position="768"/>
    </location>
</feature>
<evidence type="ECO:0000313" key="10">
    <source>
        <dbReference type="Proteomes" id="UP000184603"/>
    </source>
</evidence>
<dbReference type="PANTHER" id="PTHR43065:SF42">
    <property type="entry name" value="TWO-COMPONENT SENSOR PPRA"/>
    <property type="match status" value="1"/>
</dbReference>
<dbReference type="InterPro" id="IPR013656">
    <property type="entry name" value="PAS_4"/>
</dbReference>
<keyword evidence="10" id="KW-1185">Reference proteome</keyword>
<organism evidence="9 10">
    <name type="scientific">Desulfopila aestuarii DSM 18488</name>
    <dbReference type="NCBI Taxonomy" id="1121416"/>
    <lineage>
        <taxon>Bacteria</taxon>
        <taxon>Pseudomonadati</taxon>
        <taxon>Thermodesulfobacteriota</taxon>
        <taxon>Desulfobulbia</taxon>
        <taxon>Desulfobulbales</taxon>
        <taxon>Desulfocapsaceae</taxon>
        <taxon>Desulfopila</taxon>
    </lineage>
</organism>
<dbReference type="PRINTS" id="PR00344">
    <property type="entry name" value="BCTRLSENSOR"/>
</dbReference>
<dbReference type="Pfam" id="PF00072">
    <property type="entry name" value="Response_reg"/>
    <property type="match status" value="1"/>
</dbReference>
<evidence type="ECO:0000256" key="1">
    <source>
        <dbReference type="ARBA" id="ARBA00000085"/>
    </source>
</evidence>
<dbReference type="PROSITE" id="PS50109">
    <property type="entry name" value="HIS_KIN"/>
    <property type="match status" value="1"/>
</dbReference>
<dbReference type="SMART" id="SM00388">
    <property type="entry name" value="HisKA"/>
    <property type="match status" value="1"/>
</dbReference>
<feature type="domain" description="PAS" evidence="7">
    <location>
        <begin position="129"/>
        <end position="199"/>
    </location>
</feature>
<dbReference type="PROSITE" id="PS50110">
    <property type="entry name" value="RESPONSE_REGULATORY"/>
    <property type="match status" value="1"/>
</dbReference>
<dbReference type="FunFam" id="3.30.450.20:FF:000099">
    <property type="entry name" value="Sensory box sensor histidine kinase"/>
    <property type="match status" value="1"/>
</dbReference>
<feature type="domain" description="PAC" evidence="8">
    <location>
        <begin position="76"/>
        <end position="128"/>
    </location>
</feature>
<dbReference type="SUPFAM" id="SSF55874">
    <property type="entry name" value="ATPase domain of HSP90 chaperone/DNA topoisomerase II/histidine kinase"/>
    <property type="match status" value="1"/>
</dbReference>
<dbReference type="Pfam" id="PF02518">
    <property type="entry name" value="HATPase_c"/>
    <property type="match status" value="1"/>
</dbReference>
<feature type="modified residue" description="4-aspartylphosphate" evidence="4">
    <location>
        <position position="703"/>
    </location>
</feature>
<dbReference type="PROSITE" id="PS50113">
    <property type="entry name" value="PAC"/>
    <property type="match status" value="3"/>
</dbReference>
<dbReference type="InterPro" id="IPR005467">
    <property type="entry name" value="His_kinase_dom"/>
</dbReference>
<gene>
    <name evidence="9" type="ORF">SAMN02745220_04523</name>
</gene>
<feature type="domain" description="Histidine kinase" evidence="5">
    <location>
        <begin position="409"/>
        <end position="631"/>
    </location>
</feature>
<dbReference type="PANTHER" id="PTHR43065">
    <property type="entry name" value="SENSOR HISTIDINE KINASE"/>
    <property type="match status" value="1"/>
</dbReference>
<dbReference type="CDD" id="cd00082">
    <property type="entry name" value="HisKA"/>
    <property type="match status" value="1"/>
</dbReference>
<dbReference type="InterPro" id="IPR003661">
    <property type="entry name" value="HisK_dim/P_dom"/>
</dbReference>
<dbReference type="SMART" id="SM00091">
    <property type="entry name" value="PAS"/>
    <property type="match status" value="2"/>
</dbReference>
<dbReference type="OrthoDB" id="9806821at2"/>
<dbReference type="InterPro" id="IPR000700">
    <property type="entry name" value="PAS-assoc_C"/>
</dbReference>
<dbReference type="SMART" id="SM00387">
    <property type="entry name" value="HATPase_c"/>
    <property type="match status" value="1"/>
</dbReference>
<evidence type="ECO:0000313" key="9">
    <source>
        <dbReference type="EMBL" id="SHO52334.1"/>
    </source>
</evidence>
<feature type="domain" description="PAS" evidence="7">
    <location>
        <begin position="255"/>
        <end position="333"/>
    </location>
</feature>
<evidence type="ECO:0000256" key="3">
    <source>
        <dbReference type="ARBA" id="ARBA00022553"/>
    </source>
</evidence>
<dbReference type="InterPro" id="IPR004358">
    <property type="entry name" value="Sig_transdc_His_kin-like_C"/>
</dbReference>
<dbReference type="GO" id="GO:0000155">
    <property type="term" value="F:phosphorelay sensor kinase activity"/>
    <property type="evidence" value="ECO:0007669"/>
    <property type="project" value="InterPro"/>
</dbReference>
<dbReference type="Pfam" id="PF08448">
    <property type="entry name" value="PAS_4"/>
    <property type="match status" value="2"/>
</dbReference>
<evidence type="ECO:0000259" key="6">
    <source>
        <dbReference type="PROSITE" id="PS50110"/>
    </source>
</evidence>
<evidence type="ECO:0000259" key="5">
    <source>
        <dbReference type="PROSITE" id="PS50109"/>
    </source>
</evidence>
<dbReference type="SUPFAM" id="SSF52172">
    <property type="entry name" value="CheY-like"/>
    <property type="match status" value="1"/>
</dbReference>
<dbReference type="Gene3D" id="3.30.565.10">
    <property type="entry name" value="Histidine kinase-like ATPase, C-terminal domain"/>
    <property type="match status" value="1"/>
</dbReference>
<dbReference type="Pfam" id="PF00512">
    <property type="entry name" value="HisKA"/>
    <property type="match status" value="1"/>
</dbReference>
<dbReference type="NCBIfam" id="TIGR00229">
    <property type="entry name" value="sensory_box"/>
    <property type="match status" value="3"/>
</dbReference>
<evidence type="ECO:0000256" key="4">
    <source>
        <dbReference type="PROSITE-ProRule" id="PRU00169"/>
    </source>
</evidence>
<feature type="domain" description="PAC" evidence="8">
    <location>
        <begin position="202"/>
        <end position="254"/>
    </location>
</feature>
<evidence type="ECO:0000259" key="7">
    <source>
        <dbReference type="PROSITE" id="PS50112"/>
    </source>
</evidence>
<dbReference type="PROSITE" id="PS50112">
    <property type="entry name" value="PAS"/>
    <property type="match status" value="2"/>
</dbReference>
<dbReference type="AlphaFoldDB" id="A0A1M7YI71"/>
<accession>A0A1M7YI71</accession>
<dbReference type="InterPro" id="IPR011006">
    <property type="entry name" value="CheY-like_superfamily"/>
</dbReference>
<comment type="catalytic activity">
    <reaction evidence="1">
        <text>ATP + protein L-histidine = ADP + protein N-phospho-L-histidine.</text>
        <dbReference type="EC" id="2.7.13.3"/>
    </reaction>
</comment>
<dbReference type="EC" id="2.7.13.3" evidence="2"/>
<reference evidence="9 10" key="1">
    <citation type="submission" date="2016-12" db="EMBL/GenBank/DDBJ databases">
        <authorList>
            <person name="Song W.-J."/>
            <person name="Kurnit D.M."/>
        </authorList>
    </citation>
    <scope>NUCLEOTIDE SEQUENCE [LARGE SCALE GENOMIC DNA]</scope>
    <source>
        <strain evidence="9 10">DSM 18488</strain>
    </source>
</reference>
<dbReference type="InterPro" id="IPR001610">
    <property type="entry name" value="PAC"/>
</dbReference>
<dbReference type="CDD" id="cd00130">
    <property type="entry name" value="PAS"/>
    <property type="match status" value="2"/>
</dbReference>
<feature type="domain" description="PAC" evidence="8">
    <location>
        <begin position="336"/>
        <end position="389"/>
    </location>
</feature>
<dbReference type="EMBL" id="FRFE01000034">
    <property type="protein sequence ID" value="SHO52334.1"/>
    <property type="molecule type" value="Genomic_DNA"/>
</dbReference>
<dbReference type="InterPro" id="IPR003594">
    <property type="entry name" value="HATPase_dom"/>
</dbReference>
<evidence type="ECO:0000259" key="8">
    <source>
        <dbReference type="PROSITE" id="PS50113"/>
    </source>
</evidence>
<dbReference type="SMART" id="SM00448">
    <property type="entry name" value="REC"/>
    <property type="match status" value="1"/>
</dbReference>
<dbReference type="InterPro" id="IPR036097">
    <property type="entry name" value="HisK_dim/P_sf"/>
</dbReference>
<dbReference type="Gene3D" id="3.30.450.20">
    <property type="entry name" value="PAS domain"/>
    <property type="match status" value="3"/>
</dbReference>
<dbReference type="InterPro" id="IPR035965">
    <property type="entry name" value="PAS-like_dom_sf"/>
</dbReference>